<proteinExistence type="predicted"/>
<dbReference type="RefSeq" id="WP_190617570.1">
    <property type="nucleotide sequence ID" value="NZ_CP061538.1"/>
</dbReference>
<keyword evidence="1" id="KW-1133">Transmembrane helix</keyword>
<keyword evidence="1" id="KW-0472">Membrane</keyword>
<feature type="transmembrane region" description="Helical" evidence="1">
    <location>
        <begin position="57"/>
        <end position="78"/>
    </location>
</feature>
<dbReference type="Proteomes" id="UP000516421">
    <property type="component" value="Chromosome"/>
</dbReference>
<dbReference type="KEGG" id="rama:IDM48_00620"/>
<protein>
    <submittedName>
        <fullName evidence="2">Uncharacterized protein</fullName>
    </submittedName>
</protein>
<sequence length="83" mass="8726">MRQPLALAVFTLAVALFAYTAFVGTASPATTWVTFGALVVLFGLAAFLAAPHKKERLFSTSLLCMVISVPALLLIAALGEMLV</sequence>
<accession>A0A7H2BK05</accession>
<gene>
    <name evidence="2" type="ORF">IDM48_00620</name>
</gene>
<organism evidence="2 3">
    <name type="scientific">Rothia amarae</name>
    <dbReference type="NCBI Taxonomy" id="169480"/>
    <lineage>
        <taxon>Bacteria</taxon>
        <taxon>Bacillati</taxon>
        <taxon>Actinomycetota</taxon>
        <taxon>Actinomycetes</taxon>
        <taxon>Micrococcales</taxon>
        <taxon>Micrococcaceae</taxon>
        <taxon>Rothia</taxon>
    </lineage>
</organism>
<feature type="transmembrane region" description="Helical" evidence="1">
    <location>
        <begin position="30"/>
        <end position="50"/>
    </location>
</feature>
<evidence type="ECO:0000313" key="3">
    <source>
        <dbReference type="Proteomes" id="UP000516421"/>
    </source>
</evidence>
<dbReference type="AlphaFoldDB" id="A0A7H2BK05"/>
<name>A0A7H2BK05_9MICC</name>
<evidence type="ECO:0000256" key="1">
    <source>
        <dbReference type="SAM" id="Phobius"/>
    </source>
</evidence>
<keyword evidence="1" id="KW-0812">Transmembrane</keyword>
<evidence type="ECO:0000313" key="2">
    <source>
        <dbReference type="EMBL" id="QNV40001.1"/>
    </source>
</evidence>
<reference evidence="2 3" key="1">
    <citation type="submission" date="2020-09" db="EMBL/GenBank/DDBJ databases">
        <title>Investigation of environmental microbe.</title>
        <authorList>
            <person name="Ou Y."/>
            <person name="Kang Q."/>
        </authorList>
    </citation>
    <scope>NUCLEOTIDE SEQUENCE [LARGE SCALE GENOMIC DNA]</scope>
    <source>
        <strain evidence="2 3">KJZ-9</strain>
    </source>
</reference>
<dbReference type="EMBL" id="CP061538">
    <property type="protein sequence ID" value="QNV40001.1"/>
    <property type="molecule type" value="Genomic_DNA"/>
</dbReference>
<keyword evidence="3" id="KW-1185">Reference proteome</keyword>